<evidence type="ECO:0000256" key="1">
    <source>
        <dbReference type="SAM" id="MobiDB-lite"/>
    </source>
</evidence>
<organism evidence="3 4">
    <name type="scientific">Streptomonospora nanhaiensis</name>
    <dbReference type="NCBI Taxonomy" id="1323731"/>
    <lineage>
        <taxon>Bacteria</taxon>
        <taxon>Bacillati</taxon>
        <taxon>Actinomycetota</taxon>
        <taxon>Actinomycetes</taxon>
        <taxon>Streptosporangiales</taxon>
        <taxon>Nocardiopsidaceae</taxon>
        <taxon>Streptomonospora</taxon>
    </lineage>
</organism>
<evidence type="ECO:0000259" key="2">
    <source>
        <dbReference type="Pfam" id="PF00496"/>
    </source>
</evidence>
<accession>A0A853BH95</accession>
<dbReference type="EMBL" id="JACCFO010000001">
    <property type="protein sequence ID" value="NYI93982.1"/>
    <property type="molecule type" value="Genomic_DNA"/>
</dbReference>
<feature type="domain" description="Solute-binding protein family 5" evidence="2">
    <location>
        <begin position="105"/>
        <end position="499"/>
    </location>
</feature>
<keyword evidence="4" id="KW-1185">Reference proteome</keyword>
<protein>
    <submittedName>
        <fullName evidence="3">Peptide/nickel transport system substrate-binding protein</fullName>
    </submittedName>
</protein>
<sequence length="587" mass="63890">MTEPGRSRLKGAAAAGAAAVLLLSACSGGGGDDDGAGGEAARDMGVEEIVRPSDEQGGTLRFAHSDEFDSVDPGDTYYAASLNFSRFYARTLVTYAQAPGEAGQELVPDLAEDLGQVSEDGLTWTYTLKEGLRFEDGTPITSEDVKYAVARSNYALDVLSKGPKYFNQYLDAGDYAGPYEDDNLDNFEGITTPDDRTIEFHLKEPFAEFDYLAAMPQTAPVPADADTGDQYFTQVVSSGPYRWEDGYTAGQGGSLVRNEEYDPDTDPLTRNRPDRIEFQVKQEANDLDQRLLSGEVHVDAAGAGVQTAARATILQNEQHLANSDNPLTAFTRYFVISPSVEPFDDKACREAIMYAADKVAIQTGYGGPTAGEIATSLYPPTVPGYEQIDPYGTPDHEGDPDLVRQKLEECGHPDGFSTNISVRSDRDYEVAAGEALQQTLREYGIETEIKGYPAGSYTSEQAGSPDFVAEEELGIMIYAWGPDWNSGFGFFSQILHGDAIAESGNSNLAELDEPEINSLIDEAIRTEDAAAREEIYREVDRLAMETATMLPTVTIKALLYRPESLTNVYVTPAWDMYDYSALGVAQE</sequence>
<gene>
    <name evidence="3" type="ORF">HNR12_000259</name>
</gene>
<dbReference type="AlphaFoldDB" id="A0A853BH95"/>
<dbReference type="GO" id="GO:0043190">
    <property type="term" value="C:ATP-binding cassette (ABC) transporter complex"/>
    <property type="evidence" value="ECO:0007669"/>
    <property type="project" value="InterPro"/>
</dbReference>
<dbReference type="InterPro" id="IPR039424">
    <property type="entry name" value="SBP_5"/>
</dbReference>
<dbReference type="GO" id="GO:1904680">
    <property type="term" value="F:peptide transmembrane transporter activity"/>
    <property type="evidence" value="ECO:0007669"/>
    <property type="project" value="TreeGrafter"/>
</dbReference>
<feature type="region of interest" description="Disordered" evidence="1">
    <location>
        <begin position="247"/>
        <end position="271"/>
    </location>
</feature>
<dbReference type="Gene3D" id="3.40.190.10">
    <property type="entry name" value="Periplasmic binding protein-like II"/>
    <property type="match status" value="1"/>
</dbReference>
<dbReference type="GO" id="GO:0015833">
    <property type="term" value="P:peptide transport"/>
    <property type="evidence" value="ECO:0007669"/>
    <property type="project" value="TreeGrafter"/>
</dbReference>
<dbReference type="CDD" id="cd08506">
    <property type="entry name" value="PBP2_clavulanate_OppA2"/>
    <property type="match status" value="1"/>
</dbReference>
<dbReference type="InterPro" id="IPR000914">
    <property type="entry name" value="SBP_5_dom"/>
</dbReference>
<evidence type="ECO:0000313" key="3">
    <source>
        <dbReference type="EMBL" id="NYI93982.1"/>
    </source>
</evidence>
<dbReference type="PANTHER" id="PTHR30290:SF83">
    <property type="entry name" value="ABC TRANSPORTER SUBSTRATE-BINDING PROTEIN"/>
    <property type="match status" value="1"/>
</dbReference>
<dbReference type="GO" id="GO:0042597">
    <property type="term" value="C:periplasmic space"/>
    <property type="evidence" value="ECO:0007669"/>
    <property type="project" value="UniProtKB-ARBA"/>
</dbReference>
<dbReference type="Pfam" id="PF00496">
    <property type="entry name" value="SBP_bac_5"/>
    <property type="match status" value="1"/>
</dbReference>
<evidence type="ECO:0000313" key="4">
    <source>
        <dbReference type="Proteomes" id="UP000575985"/>
    </source>
</evidence>
<dbReference type="Gene3D" id="3.10.105.10">
    <property type="entry name" value="Dipeptide-binding Protein, Domain 3"/>
    <property type="match status" value="1"/>
</dbReference>
<dbReference type="RefSeq" id="WP_179765726.1">
    <property type="nucleotide sequence ID" value="NZ_JACCFO010000001.1"/>
</dbReference>
<comment type="caution">
    <text evidence="3">The sequence shown here is derived from an EMBL/GenBank/DDBJ whole genome shotgun (WGS) entry which is preliminary data.</text>
</comment>
<proteinExistence type="predicted"/>
<dbReference type="PIRSF" id="PIRSF002741">
    <property type="entry name" value="MppA"/>
    <property type="match status" value="1"/>
</dbReference>
<name>A0A853BH95_9ACTN</name>
<dbReference type="SUPFAM" id="SSF53850">
    <property type="entry name" value="Periplasmic binding protein-like II"/>
    <property type="match status" value="1"/>
</dbReference>
<dbReference type="PROSITE" id="PS51257">
    <property type="entry name" value="PROKAR_LIPOPROTEIN"/>
    <property type="match status" value="1"/>
</dbReference>
<dbReference type="InterPro" id="IPR030678">
    <property type="entry name" value="Peptide/Ni-bd"/>
</dbReference>
<dbReference type="PANTHER" id="PTHR30290">
    <property type="entry name" value="PERIPLASMIC BINDING COMPONENT OF ABC TRANSPORTER"/>
    <property type="match status" value="1"/>
</dbReference>
<reference evidence="3 4" key="1">
    <citation type="submission" date="2020-07" db="EMBL/GenBank/DDBJ databases">
        <title>Sequencing the genomes of 1000 actinobacteria strains.</title>
        <authorList>
            <person name="Klenk H.-P."/>
        </authorList>
    </citation>
    <scope>NUCLEOTIDE SEQUENCE [LARGE SCALE GENOMIC DNA]</scope>
    <source>
        <strain evidence="3 4">DSM 45927</strain>
    </source>
</reference>
<dbReference type="Proteomes" id="UP000575985">
    <property type="component" value="Unassembled WGS sequence"/>
</dbReference>